<accession>A0ABV5EWS9</accession>
<dbReference type="InterPro" id="IPR008963">
    <property type="entry name" value="Purple_acid_Pase-like_N"/>
</dbReference>
<dbReference type="SUPFAM" id="SSF56300">
    <property type="entry name" value="Metallo-dependent phosphatases"/>
    <property type="match status" value="1"/>
</dbReference>
<dbReference type="InterPro" id="IPR039331">
    <property type="entry name" value="PAPs-like"/>
</dbReference>
<dbReference type="PANTHER" id="PTHR22953:SF153">
    <property type="entry name" value="PURPLE ACID PHOSPHATASE"/>
    <property type="match status" value="1"/>
</dbReference>
<keyword evidence="1" id="KW-0732">Signal</keyword>
<dbReference type="Pfam" id="PF00149">
    <property type="entry name" value="Metallophos"/>
    <property type="match status" value="1"/>
</dbReference>
<dbReference type="PROSITE" id="PS51257">
    <property type="entry name" value="PROKAR_LIPOPROTEIN"/>
    <property type="match status" value="1"/>
</dbReference>
<evidence type="ECO:0000313" key="4">
    <source>
        <dbReference type="EMBL" id="MFB9051614.1"/>
    </source>
</evidence>
<dbReference type="InterPro" id="IPR004843">
    <property type="entry name" value="Calcineurin-like_PHP"/>
</dbReference>
<evidence type="ECO:0000256" key="1">
    <source>
        <dbReference type="ARBA" id="ARBA00022729"/>
    </source>
</evidence>
<reference evidence="4 5" key="1">
    <citation type="submission" date="2024-09" db="EMBL/GenBank/DDBJ databases">
        <authorList>
            <person name="Sun Q."/>
            <person name="Mori K."/>
        </authorList>
    </citation>
    <scope>NUCLEOTIDE SEQUENCE [LARGE SCALE GENOMIC DNA]</scope>
    <source>
        <strain evidence="4 5">CECT 8286</strain>
    </source>
</reference>
<feature type="domain" description="Calcineurin-like phosphoesterase" evidence="2">
    <location>
        <begin position="192"/>
        <end position="367"/>
    </location>
</feature>
<comment type="caution">
    <text evidence="4">The sequence shown here is derived from an EMBL/GenBank/DDBJ whole genome shotgun (WGS) entry which is preliminary data.</text>
</comment>
<proteinExistence type="predicted"/>
<sequence>MKTIGLLFIVVLVFTSCKVKSKTNTFDHTEGHGHSHYSSLSHVPAHKLIFPSKAPDRIILNLTEDPHHSVAINWRTDQDIDTAYVEIAEETHGPDFLLNNNVTRVSAKTEFLDLENVRDKEPVVKAAFHSAILKDLKPGTTYVYRVGDGQANNDTWSEWFQIKMPSKNKEDAFSFIYFGDAQNDVKSMWSRVIRKSYKMLPDVDFMLHAGDLINHSESDREWGEWFYAGSFIHATVPSIMTPGNHEYDKMKDRSKLSSLWRPQFNLPQNGPLEALNETCYTLDYQNLKLISLDSQSFNNDETSRNAQVKWLDSVLQSNTKKWVAITMHHPIFSTAKGLDNIALREAIKPLIDKYKVDLVLQGHDHTYARGYDSNETSGKTIVEDAGAIYAVSVSGPKMYESQDQSWMVKRGEFTQLFQIITIDNDTLKYNSYTTMGSLYDSFRLIKENGSNTLINNSELNEFTRFKKDFIKE</sequence>
<gene>
    <name evidence="4" type="ORF">ACFFVB_00855</name>
</gene>
<dbReference type="PANTHER" id="PTHR22953">
    <property type="entry name" value="ACID PHOSPHATASE RELATED"/>
    <property type="match status" value="1"/>
</dbReference>
<protein>
    <submittedName>
        <fullName evidence="4">Fibronectin type III domain-containing protein</fullName>
    </submittedName>
</protein>
<keyword evidence="5" id="KW-1185">Reference proteome</keyword>
<dbReference type="Pfam" id="PF16656">
    <property type="entry name" value="Pur_ac_phosph_N"/>
    <property type="match status" value="1"/>
</dbReference>
<evidence type="ECO:0000313" key="5">
    <source>
        <dbReference type="Proteomes" id="UP001589605"/>
    </source>
</evidence>
<dbReference type="EMBL" id="JBHMEZ010000001">
    <property type="protein sequence ID" value="MFB9051614.1"/>
    <property type="molecule type" value="Genomic_DNA"/>
</dbReference>
<dbReference type="Proteomes" id="UP001589605">
    <property type="component" value="Unassembled WGS sequence"/>
</dbReference>
<evidence type="ECO:0000259" key="3">
    <source>
        <dbReference type="Pfam" id="PF16656"/>
    </source>
</evidence>
<feature type="domain" description="Purple acid phosphatase N-terminal" evidence="3">
    <location>
        <begin position="55"/>
        <end position="163"/>
    </location>
</feature>
<dbReference type="Gene3D" id="3.60.21.10">
    <property type="match status" value="1"/>
</dbReference>
<dbReference type="SUPFAM" id="SSF49363">
    <property type="entry name" value="Purple acid phosphatase, N-terminal domain"/>
    <property type="match status" value="1"/>
</dbReference>
<dbReference type="InterPro" id="IPR029052">
    <property type="entry name" value="Metallo-depent_PP-like"/>
</dbReference>
<name>A0ABV5EWS9_9FLAO</name>
<dbReference type="RefSeq" id="WP_382380207.1">
    <property type="nucleotide sequence ID" value="NZ_JBHMEZ010000001.1"/>
</dbReference>
<dbReference type="InterPro" id="IPR015914">
    <property type="entry name" value="PAPs_N"/>
</dbReference>
<evidence type="ECO:0000259" key="2">
    <source>
        <dbReference type="Pfam" id="PF00149"/>
    </source>
</evidence>
<organism evidence="4 5">
    <name type="scientific">Formosa undariae</name>
    <dbReference type="NCBI Taxonomy" id="1325436"/>
    <lineage>
        <taxon>Bacteria</taxon>
        <taxon>Pseudomonadati</taxon>
        <taxon>Bacteroidota</taxon>
        <taxon>Flavobacteriia</taxon>
        <taxon>Flavobacteriales</taxon>
        <taxon>Flavobacteriaceae</taxon>
        <taxon>Formosa</taxon>
    </lineage>
</organism>
<dbReference type="Gene3D" id="2.60.40.380">
    <property type="entry name" value="Purple acid phosphatase-like, N-terminal"/>
    <property type="match status" value="1"/>
</dbReference>